<keyword evidence="2" id="KW-1185">Reference proteome</keyword>
<dbReference type="EMBL" id="JBBPBN010000009">
    <property type="protein sequence ID" value="KAK9031679.1"/>
    <property type="molecule type" value="Genomic_DNA"/>
</dbReference>
<gene>
    <name evidence="1" type="ORF">V6N11_055971</name>
</gene>
<protein>
    <submittedName>
        <fullName evidence="1">Uncharacterized protein</fullName>
    </submittedName>
</protein>
<sequence>MFPSMTKANIKQVCQTVRSLLPVVLVVMRKEEQGRGVKVLWTFQRWEGNWDVDTRLMKVQLSVADGEGKFREVVSHLKEFDRRVDNLREEFWEP</sequence>
<name>A0ABR2T2P5_9ROSI</name>
<accession>A0ABR2T2P5</accession>
<organism evidence="1 2">
    <name type="scientific">Hibiscus sabdariffa</name>
    <name type="common">roselle</name>
    <dbReference type="NCBI Taxonomy" id="183260"/>
    <lineage>
        <taxon>Eukaryota</taxon>
        <taxon>Viridiplantae</taxon>
        <taxon>Streptophyta</taxon>
        <taxon>Embryophyta</taxon>
        <taxon>Tracheophyta</taxon>
        <taxon>Spermatophyta</taxon>
        <taxon>Magnoliopsida</taxon>
        <taxon>eudicotyledons</taxon>
        <taxon>Gunneridae</taxon>
        <taxon>Pentapetalae</taxon>
        <taxon>rosids</taxon>
        <taxon>malvids</taxon>
        <taxon>Malvales</taxon>
        <taxon>Malvaceae</taxon>
        <taxon>Malvoideae</taxon>
        <taxon>Hibiscus</taxon>
    </lineage>
</organism>
<evidence type="ECO:0000313" key="2">
    <source>
        <dbReference type="Proteomes" id="UP001396334"/>
    </source>
</evidence>
<proteinExistence type="predicted"/>
<comment type="caution">
    <text evidence="1">The sequence shown here is derived from an EMBL/GenBank/DDBJ whole genome shotgun (WGS) entry which is preliminary data.</text>
</comment>
<dbReference type="Proteomes" id="UP001396334">
    <property type="component" value="Unassembled WGS sequence"/>
</dbReference>
<reference evidence="1 2" key="1">
    <citation type="journal article" date="2024" name="G3 (Bethesda)">
        <title>Genome assembly of Hibiscus sabdariffa L. provides insights into metabolisms of medicinal natural products.</title>
        <authorList>
            <person name="Kim T."/>
        </authorList>
    </citation>
    <scope>NUCLEOTIDE SEQUENCE [LARGE SCALE GENOMIC DNA]</scope>
    <source>
        <strain evidence="1">TK-2024</strain>
        <tissue evidence="1">Old leaves</tissue>
    </source>
</reference>
<evidence type="ECO:0000313" key="1">
    <source>
        <dbReference type="EMBL" id="KAK9031679.1"/>
    </source>
</evidence>